<gene>
    <name evidence="2" type="ORF">TanjilG_23233</name>
</gene>
<feature type="compositionally biased region" description="Basic and acidic residues" evidence="1">
    <location>
        <begin position="159"/>
        <end position="173"/>
    </location>
</feature>
<dbReference type="PANTHER" id="PTHR36056:SF1">
    <property type="entry name" value="PROTEIN, PUTATIVE-RELATED"/>
    <property type="match status" value="1"/>
</dbReference>
<dbReference type="OMA" id="RGYSDWG"/>
<organism evidence="2 3">
    <name type="scientific">Lupinus angustifolius</name>
    <name type="common">Narrow-leaved blue lupine</name>
    <dbReference type="NCBI Taxonomy" id="3871"/>
    <lineage>
        <taxon>Eukaryota</taxon>
        <taxon>Viridiplantae</taxon>
        <taxon>Streptophyta</taxon>
        <taxon>Embryophyta</taxon>
        <taxon>Tracheophyta</taxon>
        <taxon>Spermatophyta</taxon>
        <taxon>Magnoliopsida</taxon>
        <taxon>eudicotyledons</taxon>
        <taxon>Gunneridae</taxon>
        <taxon>Pentapetalae</taxon>
        <taxon>rosids</taxon>
        <taxon>fabids</taxon>
        <taxon>Fabales</taxon>
        <taxon>Fabaceae</taxon>
        <taxon>Papilionoideae</taxon>
        <taxon>50 kb inversion clade</taxon>
        <taxon>genistoids sensu lato</taxon>
        <taxon>core genistoids</taxon>
        <taxon>Genisteae</taxon>
        <taxon>Lupinus</taxon>
    </lineage>
</organism>
<protein>
    <submittedName>
        <fullName evidence="2">Uncharacterized protein</fullName>
    </submittedName>
</protein>
<keyword evidence="3" id="KW-1185">Reference proteome</keyword>
<dbReference type="STRING" id="3871.A0A1J7G579"/>
<feature type="region of interest" description="Disordered" evidence="1">
    <location>
        <begin position="133"/>
        <end position="228"/>
    </location>
</feature>
<dbReference type="AlphaFoldDB" id="A0A1J7G579"/>
<dbReference type="PANTHER" id="PTHR36056">
    <property type="entry name" value="PROTEIN, PUTATIVE-RELATED"/>
    <property type="match status" value="1"/>
</dbReference>
<evidence type="ECO:0000313" key="2">
    <source>
        <dbReference type="EMBL" id="OIV95502.1"/>
    </source>
</evidence>
<dbReference type="Proteomes" id="UP000188354">
    <property type="component" value="Chromosome LG16"/>
</dbReference>
<dbReference type="EMBL" id="CM007376">
    <property type="protein sequence ID" value="OIV95502.1"/>
    <property type="molecule type" value="Genomic_DNA"/>
</dbReference>
<dbReference type="Gramene" id="OIV95502">
    <property type="protein sequence ID" value="OIV95502"/>
    <property type="gene ID" value="TanjilG_23233"/>
</dbReference>
<feature type="region of interest" description="Disordered" evidence="1">
    <location>
        <begin position="1"/>
        <end position="43"/>
    </location>
</feature>
<proteinExistence type="predicted"/>
<dbReference type="InterPro" id="IPR040276">
    <property type="entry name" value="At4g26450-like"/>
</dbReference>
<accession>A0A1J7G579</accession>
<reference evidence="2 3" key="1">
    <citation type="journal article" date="2017" name="Plant Biotechnol. J.">
        <title>A comprehensive draft genome sequence for lupin (Lupinus angustifolius), an emerging health food: insights into plant-microbe interactions and legume evolution.</title>
        <authorList>
            <person name="Hane J.K."/>
            <person name="Ming Y."/>
            <person name="Kamphuis L.G."/>
            <person name="Nelson M.N."/>
            <person name="Garg G."/>
            <person name="Atkins C.A."/>
            <person name="Bayer P.E."/>
            <person name="Bravo A."/>
            <person name="Bringans S."/>
            <person name="Cannon S."/>
            <person name="Edwards D."/>
            <person name="Foley R."/>
            <person name="Gao L.L."/>
            <person name="Harrison M.J."/>
            <person name="Huang W."/>
            <person name="Hurgobin B."/>
            <person name="Li S."/>
            <person name="Liu C.W."/>
            <person name="McGrath A."/>
            <person name="Morahan G."/>
            <person name="Murray J."/>
            <person name="Weller J."/>
            <person name="Jian J."/>
            <person name="Singh K.B."/>
        </authorList>
    </citation>
    <scope>NUCLEOTIDE SEQUENCE [LARGE SCALE GENOMIC DNA]</scope>
    <source>
        <strain evidence="3">cv. Tanjil</strain>
        <tissue evidence="2">Whole plant</tissue>
    </source>
</reference>
<sequence length="760" mass="82603">MHRPRGVYASEYRRDGGFGRGQPGPKSFSQPPPPPLRRGGGAGGDVFVEAGRLAAEYLVSQGMLNPDVLSLRWNNGYNGIVGGVGVGGGVGGGGGFKKQVEIPVEGGGGRGSVINRLGNVSALDGGLSGRRKLGFDEFGQRGNGRRRGGLRSNGFDLGQDFRRNESWNDRYRGNMDFNDNDDNSLTRKQDEDEQEQELQGVDDASQKMESNEIVPRSEGGDDLDAEAGKDDYISGELLDSKQNSDGAENDTCDMETEFVKSSDDLENVSDGVEVIKEKDVSVHDNDDIEKSSISKNLSVESSDQENTSSSRVFTDLLSHCKSVKVPTRIRSSLTNKNLKADNHQHQNGGDEVVHDIGSLQGPEVLAENESVKGTSSGDLLSEETYDLEHTDSDIFKVEEPVHDVENVKELDTVSNAEEVQPIGSQSGQDVGYLHDNSHESSVTLPEYGSCSTMVEERGEKRAAEAGDIRGETKRLREWLPVPVPRTGEYYVNSNQIGTKESQGEDEILPIDKVTMTSDQGSLMSLMSSSRFTQGGDKQFLQCSEEKQSLPSSFRTCDLNLIEVSEVHESHVDHPILMYSPDTNAKKDVPVDIGLSMNHASVSGKFSTHSTSGKEIEIIDLENDSPEEEKPVENMERKTDTMFQGLEGLSNHAQSTADIHDVQDGYGLMISELLATDFPNCSSVPSDINSVHNEMGIHNGTGPLTAEDDSIYMSLGEMALGEIPLTRANTVTKQSKLSDWPLTLDSVADLLLCTPPTFVAV</sequence>
<evidence type="ECO:0000256" key="1">
    <source>
        <dbReference type="SAM" id="MobiDB-lite"/>
    </source>
</evidence>
<evidence type="ECO:0000313" key="3">
    <source>
        <dbReference type="Proteomes" id="UP000188354"/>
    </source>
</evidence>
<name>A0A1J7G579_LUPAN</name>